<protein>
    <submittedName>
        <fullName evidence="1">Uncharacterized protein</fullName>
    </submittedName>
</protein>
<keyword evidence="2" id="KW-1185">Reference proteome</keyword>
<sequence length="63" mass="7264">MFIWLRPAPSTDQRYWSPNSRSAVRFMCITSSGCEPMPPCSPNTVWMNSGAFTSPRSKKYFRL</sequence>
<name>A0ABQ4QPM9_9HYPH</name>
<dbReference type="EMBL" id="BPQG01000135">
    <property type="protein sequence ID" value="GJD47250.1"/>
    <property type="molecule type" value="Genomic_DNA"/>
</dbReference>
<evidence type="ECO:0000313" key="1">
    <source>
        <dbReference type="EMBL" id="GJD47250.1"/>
    </source>
</evidence>
<proteinExistence type="predicted"/>
<organism evidence="1 2">
    <name type="scientific">Methylobacterium cerastii</name>
    <dbReference type="NCBI Taxonomy" id="932741"/>
    <lineage>
        <taxon>Bacteria</taxon>
        <taxon>Pseudomonadati</taxon>
        <taxon>Pseudomonadota</taxon>
        <taxon>Alphaproteobacteria</taxon>
        <taxon>Hyphomicrobiales</taxon>
        <taxon>Methylobacteriaceae</taxon>
        <taxon>Methylobacterium</taxon>
    </lineage>
</organism>
<accession>A0ABQ4QPM9</accession>
<evidence type="ECO:0000313" key="2">
    <source>
        <dbReference type="Proteomes" id="UP001055117"/>
    </source>
</evidence>
<comment type="caution">
    <text evidence="1">The sequence shown here is derived from an EMBL/GenBank/DDBJ whole genome shotgun (WGS) entry which is preliminary data.</text>
</comment>
<dbReference type="Proteomes" id="UP001055117">
    <property type="component" value="Unassembled WGS sequence"/>
</dbReference>
<gene>
    <name evidence="1" type="ORF">AFCDBAGC_5143</name>
</gene>
<reference evidence="1 2" key="1">
    <citation type="journal article" date="2021" name="Front. Microbiol.">
        <title>Comprehensive Comparative Genomics and Phenotyping of Methylobacterium Species.</title>
        <authorList>
            <person name="Alessa O."/>
            <person name="Ogura Y."/>
            <person name="Fujitani Y."/>
            <person name="Takami H."/>
            <person name="Hayashi T."/>
            <person name="Sahin N."/>
            <person name="Tani A."/>
        </authorList>
    </citation>
    <scope>NUCLEOTIDE SEQUENCE [LARGE SCALE GENOMIC DNA]</scope>
    <source>
        <strain evidence="1 2">DSM 23679</strain>
    </source>
</reference>